<dbReference type="Proteomes" id="UP000314011">
    <property type="component" value="Unassembled WGS sequence"/>
</dbReference>
<dbReference type="InterPro" id="IPR007730">
    <property type="entry name" value="SPOR-like_dom"/>
</dbReference>
<protein>
    <submittedName>
        <fullName evidence="3">SPOR domain-containing protein</fullName>
    </submittedName>
</protein>
<evidence type="ECO:0000256" key="1">
    <source>
        <dbReference type="SAM" id="Phobius"/>
    </source>
</evidence>
<keyword evidence="1" id="KW-1133">Transmembrane helix</keyword>
<reference evidence="3 4" key="1">
    <citation type="submission" date="2019-06" db="EMBL/GenBank/DDBJ databases">
        <title>Genome of new Rhodobacteraceae sp. SM1903.</title>
        <authorList>
            <person name="Ren X."/>
        </authorList>
    </citation>
    <scope>NUCLEOTIDE SEQUENCE [LARGE SCALE GENOMIC DNA]</scope>
    <source>
        <strain evidence="3 4">SM1903</strain>
    </source>
</reference>
<evidence type="ECO:0000313" key="3">
    <source>
        <dbReference type="EMBL" id="TNY32325.1"/>
    </source>
</evidence>
<proteinExistence type="predicted"/>
<feature type="domain" description="SPOR" evidence="2">
    <location>
        <begin position="258"/>
        <end position="343"/>
    </location>
</feature>
<feature type="transmembrane region" description="Helical" evidence="1">
    <location>
        <begin position="20"/>
        <end position="41"/>
    </location>
</feature>
<dbReference type="GO" id="GO:0042834">
    <property type="term" value="F:peptidoglycan binding"/>
    <property type="evidence" value="ECO:0007669"/>
    <property type="project" value="InterPro"/>
</dbReference>
<keyword evidence="1" id="KW-0472">Membrane</keyword>
<dbReference type="Pfam" id="PF05036">
    <property type="entry name" value="SPOR"/>
    <property type="match status" value="1"/>
</dbReference>
<name>A0A5C5GBZ0_9RHOB</name>
<keyword evidence="1" id="KW-0812">Transmembrane</keyword>
<dbReference type="Gene3D" id="3.30.70.1070">
    <property type="entry name" value="Sporulation related repeat"/>
    <property type="match status" value="1"/>
</dbReference>
<keyword evidence="4" id="KW-1185">Reference proteome</keyword>
<accession>A0A5C5GBZ0</accession>
<sequence>MADFPYGADAPQPAFSASTLMNLTGAALSLALIAGIGIWSYKLVMRDVTGIPVVRAIEGPMRTAPEDPGGEVAANRGLAVNTIAAEGAAGAPEDRLMLAPASVQPSDEDLEVTLASAELTDEGTDDAAGINAADAISDMVADAAAETRGDSDELTEADVLALADQIAAGIQPLTELPEGYDTPVSLSVDGEQVGNPNAISADVPGVSLSPRPPARPMRITGIEPTNSGIVPASASAADTGVPVANASFEQAPSVAPSEIVAGTNLVQLGAFDSEAVADEEWTRMSAQFADFMTGKAKVIQRAESGGRTFYRLRAMGFDDMSDARRFCAALVAEDALCIPVQVR</sequence>
<dbReference type="EMBL" id="VFFF01000001">
    <property type="protein sequence ID" value="TNY32325.1"/>
    <property type="molecule type" value="Genomic_DNA"/>
</dbReference>
<dbReference type="OrthoDB" id="8479416at2"/>
<evidence type="ECO:0000313" key="4">
    <source>
        <dbReference type="Proteomes" id="UP000314011"/>
    </source>
</evidence>
<evidence type="ECO:0000259" key="2">
    <source>
        <dbReference type="PROSITE" id="PS51724"/>
    </source>
</evidence>
<dbReference type="RefSeq" id="WP_140193004.1">
    <property type="nucleotide sequence ID" value="NZ_CP065915.1"/>
</dbReference>
<dbReference type="InterPro" id="IPR036680">
    <property type="entry name" value="SPOR-like_sf"/>
</dbReference>
<dbReference type="PROSITE" id="PS51724">
    <property type="entry name" value="SPOR"/>
    <property type="match status" value="1"/>
</dbReference>
<dbReference type="AlphaFoldDB" id="A0A5C5GBZ0"/>
<comment type="caution">
    <text evidence="3">The sequence shown here is derived from an EMBL/GenBank/DDBJ whole genome shotgun (WGS) entry which is preliminary data.</text>
</comment>
<organism evidence="3 4">
    <name type="scientific">Pelagovum pacificum</name>
    <dbReference type="NCBI Taxonomy" id="2588711"/>
    <lineage>
        <taxon>Bacteria</taxon>
        <taxon>Pseudomonadati</taxon>
        <taxon>Pseudomonadota</taxon>
        <taxon>Alphaproteobacteria</taxon>
        <taxon>Rhodobacterales</taxon>
        <taxon>Paracoccaceae</taxon>
        <taxon>Pelagovum</taxon>
    </lineage>
</organism>
<gene>
    <name evidence="3" type="ORF">FHY64_03245</name>
</gene>